<organism evidence="4 5">
    <name type="scientific">Heterodera trifolii</name>
    <dbReference type="NCBI Taxonomy" id="157864"/>
    <lineage>
        <taxon>Eukaryota</taxon>
        <taxon>Metazoa</taxon>
        <taxon>Ecdysozoa</taxon>
        <taxon>Nematoda</taxon>
        <taxon>Chromadorea</taxon>
        <taxon>Rhabditida</taxon>
        <taxon>Tylenchina</taxon>
        <taxon>Tylenchomorpha</taxon>
        <taxon>Tylenchoidea</taxon>
        <taxon>Heteroderidae</taxon>
        <taxon>Heteroderinae</taxon>
        <taxon>Heterodera</taxon>
    </lineage>
</organism>
<dbReference type="Proteomes" id="UP001620626">
    <property type="component" value="Unassembled WGS sequence"/>
</dbReference>
<evidence type="ECO:0000256" key="2">
    <source>
        <dbReference type="ARBA" id="ARBA00023134"/>
    </source>
</evidence>
<dbReference type="InterPro" id="IPR027417">
    <property type="entry name" value="P-loop_NTPase"/>
</dbReference>
<evidence type="ECO:0000259" key="3">
    <source>
        <dbReference type="SMART" id="SM00962"/>
    </source>
</evidence>
<comment type="caution">
    <text evidence="4">The sequence shown here is derived from an EMBL/GenBank/DDBJ whole genome shotgun (WGS) entry which is preliminary data.</text>
</comment>
<dbReference type="EMBL" id="JBICBT010000775">
    <property type="protein sequence ID" value="KAL3101575.1"/>
    <property type="molecule type" value="Genomic_DNA"/>
</dbReference>
<dbReference type="InterPro" id="IPR000897">
    <property type="entry name" value="SRP54_GTPase_dom"/>
</dbReference>
<keyword evidence="5" id="KW-1185">Reference proteome</keyword>
<feature type="domain" description="SRP54-type proteins GTP-binding" evidence="3">
    <location>
        <begin position="1"/>
        <end position="96"/>
    </location>
</feature>
<dbReference type="InterPro" id="IPR022941">
    <property type="entry name" value="SRP54"/>
</dbReference>
<gene>
    <name evidence="4" type="ORF">niasHT_023095</name>
</gene>
<keyword evidence="1" id="KW-0547">Nucleotide-binding</keyword>
<dbReference type="GO" id="GO:0005525">
    <property type="term" value="F:GTP binding"/>
    <property type="evidence" value="ECO:0007669"/>
    <property type="project" value="UniProtKB-KW"/>
</dbReference>
<evidence type="ECO:0000313" key="4">
    <source>
        <dbReference type="EMBL" id="KAL3101575.1"/>
    </source>
</evidence>
<dbReference type="PANTHER" id="PTHR11564:SF5">
    <property type="entry name" value="SIGNAL RECOGNITION PARTICLE SUBUNIT SRP54"/>
    <property type="match status" value="1"/>
</dbReference>
<keyword evidence="2" id="KW-0342">GTP-binding</keyword>
<sequence length="96" mass="10869">MAYYYKEMGWKTCLVCADTSRAGAFDQLKQNADKARIPFYGSYIELDPVTITVKGVDKFKNDGFEMIVVDTSGQHKQEVAMFEEMLQVSSAIVRTL</sequence>
<reference evidence="4 5" key="1">
    <citation type="submission" date="2024-10" db="EMBL/GenBank/DDBJ databases">
        <authorList>
            <person name="Kim D."/>
        </authorList>
    </citation>
    <scope>NUCLEOTIDE SEQUENCE [LARGE SCALE GENOMIC DNA]</scope>
    <source>
        <strain evidence="4">BH-2024</strain>
    </source>
</reference>
<evidence type="ECO:0000256" key="1">
    <source>
        <dbReference type="ARBA" id="ARBA00022741"/>
    </source>
</evidence>
<proteinExistence type="predicted"/>
<dbReference type="Pfam" id="PF00448">
    <property type="entry name" value="SRP54"/>
    <property type="match status" value="1"/>
</dbReference>
<dbReference type="PANTHER" id="PTHR11564">
    <property type="entry name" value="SIGNAL RECOGNITION PARTICLE 54K PROTEIN SRP54"/>
    <property type="match status" value="1"/>
</dbReference>
<protein>
    <recommendedName>
        <fullName evidence="3">SRP54-type proteins GTP-binding domain-containing protein</fullName>
    </recommendedName>
</protein>
<dbReference type="AlphaFoldDB" id="A0ABD2KFY7"/>
<dbReference type="SUPFAM" id="SSF52540">
    <property type="entry name" value="P-loop containing nucleoside triphosphate hydrolases"/>
    <property type="match status" value="1"/>
</dbReference>
<name>A0ABD2KFY7_9BILA</name>
<accession>A0ABD2KFY7</accession>
<evidence type="ECO:0000313" key="5">
    <source>
        <dbReference type="Proteomes" id="UP001620626"/>
    </source>
</evidence>
<dbReference type="Gene3D" id="3.40.50.300">
    <property type="entry name" value="P-loop containing nucleotide triphosphate hydrolases"/>
    <property type="match status" value="1"/>
</dbReference>
<dbReference type="SMART" id="SM00962">
    <property type="entry name" value="SRP54"/>
    <property type="match status" value="1"/>
</dbReference>